<feature type="transmembrane region" description="Helical" evidence="1">
    <location>
        <begin position="12"/>
        <end position="28"/>
    </location>
</feature>
<keyword evidence="1" id="KW-0472">Membrane</keyword>
<evidence type="ECO:0000313" key="2">
    <source>
        <dbReference type="EMBL" id="CRK98405.1"/>
    </source>
</evidence>
<dbReference type="OrthoDB" id="10004439at2759"/>
<evidence type="ECO:0000256" key="1">
    <source>
        <dbReference type="SAM" id="Phobius"/>
    </source>
</evidence>
<protein>
    <submittedName>
        <fullName evidence="2">CLUMA_CG011765, isoform A</fullName>
    </submittedName>
</protein>
<sequence length="103" mass="12487">MKSTFSFDSVNWLIENIIKTGLFNYFFMKIKMERLRKTNKMENLETGMENFKIETIEEREYEESEEMEWEEIGEVICMVEEEGGLTRSLQTFRKNFIINKKAY</sequence>
<gene>
    <name evidence="2" type="ORF">CLUMA_CG011765</name>
</gene>
<dbReference type="EMBL" id="CVRI01000047">
    <property type="protein sequence ID" value="CRK98405.1"/>
    <property type="molecule type" value="Genomic_DNA"/>
</dbReference>
<reference evidence="2 3" key="1">
    <citation type="submission" date="2015-04" db="EMBL/GenBank/DDBJ databases">
        <authorList>
            <person name="Syromyatnikov M.Y."/>
            <person name="Popov V.N."/>
        </authorList>
    </citation>
    <scope>NUCLEOTIDE SEQUENCE [LARGE SCALE GENOMIC DNA]</scope>
</reference>
<dbReference type="AlphaFoldDB" id="A0A1J1IDR9"/>
<keyword evidence="1" id="KW-1133">Transmembrane helix</keyword>
<evidence type="ECO:0000313" key="3">
    <source>
        <dbReference type="Proteomes" id="UP000183832"/>
    </source>
</evidence>
<organism evidence="2 3">
    <name type="scientific">Clunio marinus</name>
    <dbReference type="NCBI Taxonomy" id="568069"/>
    <lineage>
        <taxon>Eukaryota</taxon>
        <taxon>Metazoa</taxon>
        <taxon>Ecdysozoa</taxon>
        <taxon>Arthropoda</taxon>
        <taxon>Hexapoda</taxon>
        <taxon>Insecta</taxon>
        <taxon>Pterygota</taxon>
        <taxon>Neoptera</taxon>
        <taxon>Endopterygota</taxon>
        <taxon>Diptera</taxon>
        <taxon>Nematocera</taxon>
        <taxon>Chironomoidea</taxon>
        <taxon>Chironomidae</taxon>
        <taxon>Clunio</taxon>
    </lineage>
</organism>
<keyword evidence="3" id="KW-1185">Reference proteome</keyword>
<proteinExistence type="predicted"/>
<keyword evidence="1" id="KW-0812">Transmembrane</keyword>
<accession>A0A1J1IDR9</accession>
<name>A0A1J1IDR9_9DIPT</name>
<dbReference type="Proteomes" id="UP000183832">
    <property type="component" value="Unassembled WGS sequence"/>
</dbReference>